<evidence type="ECO:0000313" key="2">
    <source>
        <dbReference type="EMBL" id="QHT74782.1"/>
    </source>
</evidence>
<keyword evidence="1" id="KW-0472">Membrane</keyword>
<evidence type="ECO:0000256" key="1">
    <source>
        <dbReference type="SAM" id="Phobius"/>
    </source>
</evidence>
<dbReference type="EMBL" id="MN739858">
    <property type="protein sequence ID" value="QHT74782.1"/>
    <property type="molecule type" value="Genomic_DNA"/>
</dbReference>
<accession>A0A6C0H2K4</accession>
<feature type="transmembrane region" description="Helical" evidence="1">
    <location>
        <begin position="12"/>
        <end position="33"/>
    </location>
</feature>
<organism evidence="2">
    <name type="scientific">viral metagenome</name>
    <dbReference type="NCBI Taxonomy" id="1070528"/>
    <lineage>
        <taxon>unclassified sequences</taxon>
        <taxon>metagenomes</taxon>
        <taxon>organismal metagenomes</taxon>
    </lineage>
</organism>
<keyword evidence="1" id="KW-1133">Transmembrane helix</keyword>
<name>A0A6C0H2K4_9ZZZZ</name>
<sequence length="313" mass="36170">MLDIDFTNNDMFGLWIHAPLVIVTVGLVFYKVIEEWRNMHMRNQLCIVRAMLYKLSVAPPGITKEYENWRSGNMKYIEIDEDCGPIYETTLNLYEMKMKLGPEASAVLLLYFLGLADVSSVQNPIGNCALRWARLIGRLPYIYASNYEELIMSEFNITSDKESMVWIMMYLCGPDCIVTTRMFLIWRTYVNDSKKIIYTPKRYTFNIESGTAGYHPPIFIPLPRQMTSLLPGLPSDLFFDVQYCKDRTHSVRLEWIENLRKTRQKLWGESGVSIERIISLVGCSQLDGSRMNCNMGSLLSPINDYKTGIKILI</sequence>
<dbReference type="AlphaFoldDB" id="A0A6C0H2K4"/>
<reference evidence="2" key="1">
    <citation type="journal article" date="2020" name="Nature">
        <title>Giant virus diversity and host interactions through global metagenomics.</title>
        <authorList>
            <person name="Schulz F."/>
            <person name="Roux S."/>
            <person name="Paez-Espino D."/>
            <person name="Jungbluth S."/>
            <person name="Walsh D.A."/>
            <person name="Denef V.J."/>
            <person name="McMahon K.D."/>
            <person name="Konstantinidis K.T."/>
            <person name="Eloe-Fadrosh E.A."/>
            <person name="Kyrpides N.C."/>
            <person name="Woyke T."/>
        </authorList>
    </citation>
    <scope>NUCLEOTIDE SEQUENCE</scope>
    <source>
        <strain evidence="2">GVMAG-M-3300023179-62</strain>
    </source>
</reference>
<proteinExistence type="predicted"/>
<keyword evidence="1" id="KW-0812">Transmembrane</keyword>
<protein>
    <submittedName>
        <fullName evidence="2">Uncharacterized protein</fullName>
    </submittedName>
</protein>